<gene>
    <name evidence="2" type="ORF">CLV30_10161</name>
</gene>
<dbReference type="Pfam" id="PF03205">
    <property type="entry name" value="MobB"/>
    <property type="match status" value="1"/>
</dbReference>
<dbReference type="Proteomes" id="UP000243528">
    <property type="component" value="Unassembled WGS sequence"/>
</dbReference>
<accession>A0A2P8EF85</accession>
<comment type="caution">
    <text evidence="2">The sequence shown here is derived from an EMBL/GenBank/DDBJ whole genome shotgun (WGS) entry which is preliminary data.</text>
</comment>
<evidence type="ECO:0000259" key="1">
    <source>
        <dbReference type="Pfam" id="PF03205"/>
    </source>
</evidence>
<keyword evidence="3" id="KW-1185">Reference proteome</keyword>
<dbReference type="SUPFAM" id="SSF52540">
    <property type="entry name" value="P-loop containing nucleoside triphosphate hydrolases"/>
    <property type="match status" value="1"/>
</dbReference>
<protein>
    <submittedName>
        <fullName evidence="2">Molybdopterin cofactor biosynthesis protein B</fullName>
    </submittedName>
</protein>
<dbReference type="InterPro" id="IPR027417">
    <property type="entry name" value="P-loop_NTPase"/>
</dbReference>
<dbReference type="RefSeq" id="WP_106535590.1">
    <property type="nucleotide sequence ID" value="NZ_ML142897.1"/>
</dbReference>
<dbReference type="GO" id="GO:0005525">
    <property type="term" value="F:GTP binding"/>
    <property type="evidence" value="ECO:0007669"/>
    <property type="project" value="InterPro"/>
</dbReference>
<evidence type="ECO:0000313" key="3">
    <source>
        <dbReference type="Proteomes" id="UP000243528"/>
    </source>
</evidence>
<name>A0A2P8EF85_9ACTN</name>
<reference evidence="2 3" key="1">
    <citation type="submission" date="2018-03" db="EMBL/GenBank/DDBJ databases">
        <title>Genomic Encyclopedia of Archaeal and Bacterial Type Strains, Phase II (KMG-II): from individual species to whole genera.</title>
        <authorList>
            <person name="Goeker M."/>
        </authorList>
    </citation>
    <scope>NUCLEOTIDE SEQUENCE [LARGE SCALE GENOMIC DNA]</scope>
    <source>
        <strain evidence="2 3">DSM 45211</strain>
    </source>
</reference>
<organism evidence="2 3">
    <name type="scientific">Haloactinopolyspora alba</name>
    <dbReference type="NCBI Taxonomy" id="648780"/>
    <lineage>
        <taxon>Bacteria</taxon>
        <taxon>Bacillati</taxon>
        <taxon>Actinomycetota</taxon>
        <taxon>Actinomycetes</taxon>
        <taxon>Jiangellales</taxon>
        <taxon>Jiangellaceae</taxon>
        <taxon>Haloactinopolyspora</taxon>
    </lineage>
</organism>
<dbReference type="AlphaFoldDB" id="A0A2P8EF85"/>
<sequence>MTATLTTITTVATAETEQAAGSSLEPRRLARAKRAFTTRNVVPLHSGDDAGWSLLSGVDVCPRPGDLVLAEVTELGQHARLERPDGRRARLYAGDEIVVAYGARYAPDQFEGLVPADLGPCDLLAAGGVAGTYTAKSEAVDEPTRLQPRGIVAYRDRRVSLRDWAPLGAAVPPRPGVRRATVLGVAGSAMNAGKTTAMAALIHGLTGAGLRVGAVKVTGTGAGGDLWHYRDAGAASVRDFTDAGYATTYRVPLAELERITTQLLADVAHEVDVVLVEVADGLFQPETSALLASPALREHLDGVLFAAADVLGAYAGVSWLGSHGHDVRAVTGAFTASPLALREARHHLSESVMDCGQLCEPARATGLLPRSVRESL</sequence>
<proteinExistence type="predicted"/>
<evidence type="ECO:0000313" key="2">
    <source>
        <dbReference type="EMBL" id="PSL08094.1"/>
    </source>
</evidence>
<dbReference type="GO" id="GO:0006777">
    <property type="term" value="P:Mo-molybdopterin cofactor biosynthetic process"/>
    <property type="evidence" value="ECO:0007669"/>
    <property type="project" value="InterPro"/>
</dbReference>
<dbReference type="Gene3D" id="3.40.50.300">
    <property type="entry name" value="P-loop containing nucleotide triphosphate hydrolases"/>
    <property type="match status" value="1"/>
</dbReference>
<dbReference type="InterPro" id="IPR004435">
    <property type="entry name" value="MobB_dom"/>
</dbReference>
<dbReference type="EMBL" id="PYGE01000001">
    <property type="protein sequence ID" value="PSL08094.1"/>
    <property type="molecule type" value="Genomic_DNA"/>
</dbReference>
<feature type="domain" description="Molybdopterin-guanine dinucleotide biosynthesis protein B (MobB)" evidence="1">
    <location>
        <begin position="182"/>
        <end position="277"/>
    </location>
</feature>
<dbReference type="OrthoDB" id="145933at2"/>